<dbReference type="InterPro" id="IPR011055">
    <property type="entry name" value="Dup_hybrid_motif"/>
</dbReference>
<evidence type="ECO:0000313" key="4">
    <source>
        <dbReference type="EMBL" id="GGB52239.1"/>
    </source>
</evidence>
<dbReference type="EMBL" id="BMJD01000030">
    <property type="protein sequence ID" value="GGB52239.1"/>
    <property type="molecule type" value="Genomic_DNA"/>
</dbReference>
<dbReference type="InterPro" id="IPR016047">
    <property type="entry name" value="M23ase_b-sheet_dom"/>
</dbReference>
<keyword evidence="2" id="KW-0472">Membrane</keyword>
<reference evidence="4" key="2">
    <citation type="submission" date="2020-09" db="EMBL/GenBank/DDBJ databases">
        <authorList>
            <person name="Sun Q."/>
            <person name="Zhou Y."/>
        </authorList>
    </citation>
    <scope>NUCLEOTIDE SEQUENCE</scope>
    <source>
        <strain evidence="4">CGMCC 1.15454</strain>
    </source>
</reference>
<dbReference type="CDD" id="cd12797">
    <property type="entry name" value="M23_peptidase"/>
    <property type="match status" value="1"/>
</dbReference>
<dbReference type="Gene3D" id="2.70.70.10">
    <property type="entry name" value="Glucose Permease (Domain IIA)"/>
    <property type="match status" value="1"/>
</dbReference>
<comment type="caution">
    <text evidence="4">The sequence shown here is derived from an EMBL/GenBank/DDBJ whole genome shotgun (WGS) entry which is preliminary data.</text>
</comment>
<proteinExistence type="predicted"/>
<feature type="compositionally biased region" description="Polar residues" evidence="1">
    <location>
        <begin position="307"/>
        <end position="325"/>
    </location>
</feature>
<feature type="domain" description="M23ase beta-sheet core" evidence="3">
    <location>
        <begin position="119"/>
        <end position="216"/>
    </location>
</feature>
<feature type="transmembrane region" description="Helical" evidence="2">
    <location>
        <begin position="21"/>
        <end position="41"/>
    </location>
</feature>
<keyword evidence="2" id="KW-0812">Transmembrane</keyword>
<accession>A0A9W5X6F6</accession>
<dbReference type="InterPro" id="IPR050570">
    <property type="entry name" value="Cell_wall_metabolism_enzyme"/>
</dbReference>
<dbReference type="RefSeq" id="WP_088052229.1">
    <property type="nucleotide sequence ID" value="NZ_BMJD01000030.1"/>
</dbReference>
<name>A0A9W5X6F6_9BACI</name>
<evidence type="ECO:0000259" key="3">
    <source>
        <dbReference type="Pfam" id="PF01551"/>
    </source>
</evidence>
<dbReference type="PANTHER" id="PTHR21666">
    <property type="entry name" value="PEPTIDASE-RELATED"/>
    <property type="match status" value="1"/>
</dbReference>
<gene>
    <name evidence="4" type="primary">spoIIQ</name>
    <name evidence="4" type="ORF">GCM10011409_32250</name>
</gene>
<sequence length="325" mass="35494">MKEENNGTPKNKWSRIFRKKWFFPALYLVIAALLLSVVVWYQNLDNQVQEPKDQGVSDDYAKSPYDDEAQTVTEQQEAVKMPVEKADQAEIVTKFFDYNADQKDQESALVHYNNRYYQSTGIDIASPEVEKFNVTAALSGTVTEVKEDPLLGNVVELSHENDVTTYYASLGKVDVKAGDKVKQGDVIGTGGKNLFGKDKGVHVHFELRKDGKAVNPEEFFNQPVSKLDSAVKEDSNTDESDQAEESGATEDSNQTDESNGTDNSSDADDANSDDQSGTNDESETPDADQGNSDQNPDQGQDKETDATDGNSAGATSDSSKASANA</sequence>
<dbReference type="AlphaFoldDB" id="A0A9W5X6F6"/>
<keyword evidence="2" id="KW-1133">Transmembrane helix</keyword>
<protein>
    <submittedName>
        <fullName evidence="4">Stage II sporulation protein Q</fullName>
    </submittedName>
</protein>
<feature type="compositionally biased region" description="Acidic residues" evidence="1">
    <location>
        <begin position="236"/>
        <end position="248"/>
    </location>
</feature>
<evidence type="ECO:0000256" key="2">
    <source>
        <dbReference type="SAM" id="Phobius"/>
    </source>
</evidence>
<reference evidence="4" key="1">
    <citation type="journal article" date="2014" name="Int. J. Syst. Evol. Microbiol.">
        <title>Complete genome sequence of Corynebacterium casei LMG S-19264T (=DSM 44701T), isolated from a smear-ripened cheese.</title>
        <authorList>
            <consortium name="US DOE Joint Genome Institute (JGI-PGF)"/>
            <person name="Walter F."/>
            <person name="Albersmeier A."/>
            <person name="Kalinowski J."/>
            <person name="Ruckert C."/>
        </authorList>
    </citation>
    <scope>NUCLEOTIDE SEQUENCE</scope>
    <source>
        <strain evidence="4">CGMCC 1.15454</strain>
    </source>
</reference>
<dbReference type="PANTHER" id="PTHR21666:SF291">
    <property type="entry name" value="STAGE II SPORULATION PROTEIN Q"/>
    <property type="match status" value="1"/>
</dbReference>
<keyword evidence="5" id="KW-1185">Reference proteome</keyword>
<dbReference type="Proteomes" id="UP000621492">
    <property type="component" value="Unassembled WGS sequence"/>
</dbReference>
<feature type="compositionally biased region" description="Polar residues" evidence="1">
    <location>
        <begin position="289"/>
        <end position="298"/>
    </location>
</feature>
<evidence type="ECO:0000313" key="5">
    <source>
        <dbReference type="Proteomes" id="UP000621492"/>
    </source>
</evidence>
<dbReference type="GO" id="GO:0004222">
    <property type="term" value="F:metalloendopeptidase activity"/>
    <property type="evidence" value="ECO:0007669"/>
    <property type="project" value="TreeGrafter"/>
</dbReference>
<feature type="compositionally biased region" description="Polar residues" evidence="1">
    <location>
        <begin position="249"/>
        <end position="261"/>
    </location>
</feature>
<evidence type="ECO:0000256" key="1">
    <source>
        <dbReference type="SAM" id="MobiDB-lite"/>
    </source>
</evidence>
<dbReference type="Pfam" id="PF01551">
    <property type="entry name" value="Peptidase_M23"/>
    <property type="match status" value="1"/>
</dbReference>
<feature type="region of interest" description="Disordered" evidence="1">
    <location>
        <begin position="214"/>
        <end position="325"/>
    </location>
</feature>
<dbReference type="SUPFAM" id="SSF51261">
    <property type="entry name" value="Duplicated hybrid motif"/>
    <property type="match status" value="1"/>
</dbReference>
<organism evidence="4 5">
    <name type="scientific">Lentibacillus populi</name>
    <dbReference type="NCBI Taxonomy" id="1827502"/>
    <lineage>
        <taxon>Bacteria</taxon>
        <taxon>Bacillati</taxon>
        <taxon>Bacillota</taxon>
        <taxon>Bacilli</taxon>
        <taxon>Bacillales</taxon>
        <taxon>Bacillaceae</taxon>
        <taxon>Lentibacillus</taxon>
    </lineage>
</organism>